<accession>A0A154PKW3</accession>
<evidence type="ECO:0000313" key="6">
    <source>
        <dbReference type="Proteomes" id="UP000076502"/>
    </source>
</evidence>
<keyword evidence="3" id="KW-0964">Secreted</keyword>
<keyword evidence="6" id="KW-1185">Reference proteome</keyword>
<gene>
    <name evidence="5" type="ORF">WN55_03924</name>
</gene>
<dbReference type="OrthoDB" id="7665616at2759"/>
<evidence type="ECO:0000256" key="1">
    <source>
        <dbReference type="ARBA" id="ARBA00004613"/>
    </source>
</evidence>
<dbReference type="SUPFAM" id="SSF47565">
    <property type="entry name" value="Insect pheromone/odorant-binding proteins"/>
    <property type="match status" value="1"/>
</dbReference>
<dbReference type="GO" id="GO:0005615">
    <property type="term" value="C:extracellular space"/>
    <property type="evidence" value="ECO:0007669"/>
    <property type="project" value="TreeGrafter"/>
</dbReference>
<dbReference type="AlphaFoldDB" id="A0A154PKW3"/>
<dbReference type="Proteomes" id="UP000076502">
    <property type="component" value="Unassembled WGS sequence"/>
</dbReference>
<dbReference type="CDD" id="cd23992">
    <property type="entry name" value="PBP_GOBP"/>
    <property type="match status" value="1"/>
</dbReference>
<dbReference type="EMBL" id="KQ434948">
    <property type="protein sequence ID" value="KZC12387.1"/>
    <property type="molecule type" value="Genomic_DNA"/>
</dbReference>
<proteinExistence type="inferred from homology"/>
<keyword evidence="4" id="KW-0732">Signal</keyword>
<dbReference type="GO" id="GO:0007608">
    <property type="term" value="P:sensory perception of smell"/>
    <property type="evidence" value="ECO:0007669"/>
    <property type="project" value="TreeGrafter"/>
</dbReference>
<evidence type="ECO:0000256" key="4">
    <source>
        <dbReference type="ARBA" id="ARBA00022729"/>
    </source>
</evidence>
<dbReference type="PANTHER" id="PTHR11857">
    <property type="entry name" value="ODORANT BINDING PROTEIN-RELATED"/>
    <property type="match status" value="1"/>
</dbReference>
<dbReference type="Pfam" id="PF01395">
    <property type="entry name" value="PBP_GOBP"/>
    <property type="match status" value="1"/>
</dbReference>
<organism evidence="5 6">
    <name type="scientific">Dufourea novaeangliae</name>
    <name type="common">Sweat bee</name>
    <dbReference type="NCBI Taxonomy" id="178035"/>
    <lineage>
        <taxon>Eukaryota</taxon>
        <taxon>Metazoa</taxon>
        <taxon>Ecdysozoa</taxon>
        <taxon>Arthropoda</taxon>
        <taxon>Hexapoda</taxon>
        <taxon>Insecta</taxon>
        <taxon>Pterygota</taxon>
        <taxon>Neoptera</taxon>
        <taxon>Endopterygota</taxon>
        <taxon>Hymenoptera</taxon>
        <taxon>Apocrita</taxon>
        <taxon>Aculeata</taxon>
        <taxon>Apoidea</taxon>
        <taxon>Anthophila</taxon>
        <taxon>Halictidae</taxon>
        <taxon>Rophitinae</taxon>
        <taxon>Dufourea</taxon>
    </lineage>
</organism>
<dbReference type="InterPro" id="IPR006170">
    <property type="entry name" value="PBP/GOBP"/>
</dbReference>
<dbReference type="STRING" id="178035.A0A154PKW3"/>
<dbReference type="Gene3D" id="1.10.238.20">
    <property type="entry name" value="Pheromone/general odorant binding protein domain"/>
    <property type="match status" value="1"/>
</dbReference>
<protein>
    <submittedName>
        <fullName evidence="5">General odorant-binding protein 56d</fullName>
    </submittedName>
</protein>
<dbReference type="GO" id="GO:0005549">
    <property type="term" value="F:odorant binding"/>
    <property type="evidence" value="ECO:0007669"/>
    <property type="project" value="InterPro"/>
</dbReference>
<dbReference type="SMART" id="SM00708">
    <property type="entry name" value="PhBP"/>
    <property type="match status" value="1"/>
</dbReference>
<dbReference type="FunFam" id="1.10.238.20:FF:000001">
    <property type="entry name" value="General odorant-binding protein lush"/>
    <property type="match status" value="1"/>
</dbReference>
<name>A0A154PKW3_DUFNO</name>
<sequence>MIDSGKPPTILLREYKVTNFTVTFDGTTTVLSDEQKAKLAAHKTHCLAETGVDAQTVEDAKNGNVAENDEKLACFGSCMLKRIGIMNQDGSVNEEITRKRVPASVPKEQVDDLINKCKDTTGANDCDKAAKLIKCFKENKQFTLLH</sequence>
<dbReference type="InterPro" id="IPR036728">
    <property type="entry name" value="PBP_GOBP_sf"/>
</dbReference>
<evidence type="ECO:0000256" key="3">
    <source>
        <dbReference type="ARBA" id="ARBA00022525"/>
    </source>
</evidence>
<evidence type="ECO:0000313" key="5">
    <source>
        <dbReference type="EMBL" id="KZC12387.1"/>
    </source>
</evidence>
<comment type="subcellular location">
    <subcellularLocation>
        <location evidence="1">Secreted</location>
    </subcellularLocation>
</comment>
<evidence type="ECO:0000256" key="2">
    <source>
        <dbReference type="ARBA" id="ARBA00008098"/>
    </source>
</evidence>
<comment type="similarity">
    <text evidence="2">Belongs to the PBP/GOBP family.</text>
</comment>
<reference evidence="5 6" key="1">
    <citation type="submission" date="2015-07" db="EMBL/GenBank/DDBJ databases">
        <title>The genome of Dufourea novaeangliae.</title>
        <authorList>
            <person name="Pan H."/>
            <person name="Kapheim K."/>
        </authorList>
    </citation>
    <scope>NUCLEOTIDE SEQUENCE [LARGE SCALE GENOMIC DNA]</scope>
    <source>
        <strain evidence="5">0120121106</strain>
        <tissue evidence="5">Whole body</tissue>
    </source>
</reference>